<protein>
    <submittedName>
        <fullName evidence="4">AMP-binding domain-containing protein</fullName>
    </submittedName>
</protein>
<dbReference type="InterPro" id="IPR015943">
    <property type="entry name" value="WD40/YVTN_repeat-like_dom_sf"/>
</dbReference>
<dbReference type="InterPro" id="IPR000873">
    <property type="entry name" value="AMP-dep_synth/lig_dom"/>
</dbReference>
<dbReference type="InterPro" id="IPR052091">
    <property type="entry name" value="Beta-ala_Activ/Resist"/>
</dbReference>
<dbReference type="WBParaSite" id="DME_0000850701-mRNA-1">
    <property type="protein sequence ID" value="DME_0000850701-mRNA-1"/>
    <property type="gene ID" value="DME_0000850701"/>
</dbReference>
<dbReference type="InterPro" id="IPR002372">
    <property type="entry name" value="PQQ_rpt_dom"/>
</dbReference>
<accession>A0A0N4UL52</accession>
<dbReference type="Gene3D" id="3.30.300.30">
    <property type="match status" value="1"/>
</dbReference>
<dbReference type="Pfam" id="PF00501">
    <property type="entry name" value="AMP-binding"/>
    <property type="match status" value="1"/>
</dbReference>
<dbReference type="SUPFAM" id="SSF56801">
    <property type="entry name" value="Acetyl-CoA synthetase-like"/>
    <property type="match status" value="1"/>
</dbReference>
<dbReference type="Gene3D" id="2.30.38.10">
    <property type="entry name" value="Luciferase, Domain 3"/>
    <property type="match status" value="1"/>
</dbReference>
<evidence type="ECO:0000259" key="2">
    <source>
        <dbReference type="Pfam" id="PF13360"/>
    </source>
</evidence>
<dbReference type="Proteomes" id="UP000038040">
    <property type="component" value="Unplaced"/>
</dbReference>
<dbReference type="PANTHER" id="PTHR44394:SF1">
    <property type="entry name" value="BETA-ALANINE-ACTIVATING ENZYME"/>
    <property type="match status" value="1"/>
</dbReference>
<dbReference type="AlphaFoldDB" id="A0A0N4UL52"/>
<proteinExistence type="predicted"/>
<dbReference type="Pfam" id="PF13360">
    <property type="entry name" value="PQQ_2"/>
    <property type="match status" value="1"/>
</dbReference>
<dbReference type="GO" id="GO:0043041">
    <property type="term" value="P:amino acid activation for nonribosomal peptide biosynthetic process"/>
    <property type="evidence" value="ECO:0007669"/>
    <property type="project" value="TreeGrafter"/>
</dbReference>
<dbReference type="Gene3D" id="3.40.50.12780">
    <property type="entry name" value="N-terminal domain of ligase-like"/>
    <property type="match status" value="1"/>
</dbReference>
<evidence type="ECO:0000259" key="1">
    <source>
        <dbReference type="Pfam" id="PF00501"/>
    </source>
</evidence>
<reference evidence="4" key="1">
    <citation type="submission" date="2017-02" db="UniProtKB">
        <authorList>
            <consortium name="WormBaseParasite"/>
        </authorList>
    </citation>
    <scope>IDENTIFICATION</scope>
</reference>
<dbReference type="SMART" id="SM00564">
    <property type="entry name" value="PQQ"/>
    <property type="match status" value="2"/>
</dbReference>
<dbReference type="InterPro" id="IPR011047">
    <property type="entry name" value="Quinoprotein_ADH-like_sf"/>
</dbReference>
<dbReference type="PROSITE" id="PS00455">
    <property type="entry name" value="AMP_BINDING"/>
    <property type="match status" value="1"/>
</dbReference>
<dbReference type="Gene3D" id="2.130.10.10">
    <property type="entry name" value="YVTN repeat-like/Quinoprotein amine dehydrogenase"/>
    <property type="match status" value="1"/>
</dbReference>
<dbReference type="InterPro" id="IPR045851">
    <property type="entry name" value="AMP-bd_C_sf"/>
</dbReference>
<dbReference type="SUPFAM" id="SSF50998">
    <property type="entry name" value="Quinoprotein alcohol dehydrogenase-like"/>
    <property type="match status" value="1"/>
</dbReference>
<evidence type="ECO:0000313" key="3">
    <source>
        <dbReference type="Proteomes" id="UP000038040"/>
    </source>
</evidence>
<dbReference type="InterPro" id="IPR018391">
    <property type="entry name" value="PQQ_b-propeller_rpt"/>
</dbReference>
<feature type="domain" description="AMP-dependent synthetase/ligase" evidence="1">
    <location>
        <begin position="19"/>
        <end position="220"/>
    </location>
</feature>
<organism evidence="3 4">
    <name type="scientific">Dracunculus medinensis</name>
    <name type="common">Guinea worm</name>
    <dbReference type="NCBI Taxonomy" id="318479"/>
    <lineage>
        <taxon>Eukaryota</taxon>
        <taxon>Metazoa</taxon>
        <taxon>Ecdysozoa</taxon>
        <taxon>Nematoda</taxon>
        <taxon>Chromadorea</taxon>
        <taxon>Rhabditida</taxon>
        <taxon>Spirurina</taxon>
        <taxon>Dracunculoidea</taxon>
        <taxon>Dracunculidae</taxon>
        <taxon>Dracunculus</taxon>
    </lineage>
</organism>
<evidence type="ECO:0000313" key="4">
    <source>
        <dbReference type="WBParaSite" id="DME_0000850701-mRNA-1"/>
    </source>
</evidence>
<name>A0A0N4UL52_DRAME</name>
<feature type="domain" description="Pyrrolo-quinoline quinone repeat" evidence="2">
    <location>
        <begin position="459"/>
        <end position="550"/>
    </location>
</feature>
<sequence>LRLYFTYFSEAYLQLSEKYHISYIMQTSGTTGKPKEVQVPELAIRFVFNINNIIFICICILFCNFSERFSVTKDDIILFSTALSFDPSVVEMCLAATAGAKLVVIPDSVRNRPSILAEIMFNTHVTIVQFTPSILKILPEYAIQKIFMPNSHIRILIVGGESFPLTFLRKYYCSDSTVKVYNVYGVTEVSCWASCRLVDFKLLRIDIGEPIKNTEFIIDDSNVLLIGGSRMCVVNGKRTNNFFKTFDIVERDNDGKIYWIGRADDQIKINGVRVNLMEVVMAVEKIENIGSLVVAVRDNIITLFVKNPLPNIKELIERHVPSKLHPHVIVEIHEWPVTSHGKIDIDKLYSNFKAQNLCLKKKDVGTVLAKCGIDIVKDKHKTFKSLGMNSFLATEIMLKIEHLLVDRSFPIVNFLLSDSFTVNELLEHLGMNVCSVSFLNEILESEIKAENTLVVTHLDSSSLKWSKDLVQCIDSTPVVSRGVVFIGSHAGHLAALSIENGNIKWLIKLEGRIESTVAVEYGTVVVGTYDYNIYFLAEDSGSVLWSYKTNDIVKCRPLFITDGKCLVGSHDHFVYLLDYKVFFLKLHTIR</sequence>
<dbReference type="PANTHER" id="PTHR44394">
    <property type="entry name" value="BETA-ALANINE-ACTIVATING ENZYME"/>
    <property type="match status" value="1"/>
</dbReference>
<dbReference type="InterPro" id="IPR042099">
    <property type="entry name" value="ANL_N_sf"/>
</dbReference>
<dbReference type="InterPro" id="IPR020845">
    <property type="entry name" value="AMP-binding_CS"/>
</dbReference>